<dbReference type="InterPro" id="IPR043128">
    <property type="entry name" value="Rev_trsase/Diguanyl_cyclase"/>
</dbReference>
<comment type="caution">
    <text evidence="1">The sequence shown here is derived from an EMBL/GenBank/DDBJ whole genome shotgun (WGS) entry which is preliminary data.</text>
</comment>
<dbReference type="GO" id="GO:0003676">
    <property type="term" value="F:nucleic acid binding"/>
    <property type="evidence" value="ECO:0007669"/>
    <property type="project" value="InterPro"/>
</dbReference>
<proteinExistence type="predicted"/>
<reference evidence="1" key="1">
    <citation type="journal article" date="2019" name="Sci. Rep.">
        <title>Draft genome of Tanacetum cinerariifolium, the natural source of mosquito coil.</title>
        <authorList>
            <person name="Yamashiro T."/>
            <person name="Shiraishi A."/>
            <person name="Satake H."/>
            <person name="Nakayama K."/>
        </authorList>
    </citation>
    <scope>NUCLEOTIDE SEQUENCE</scope>
</reference>
<organism evidence="1">
    <name type="scientific">Tanacetum cinerariifolium</name>
    <name type="common">Dalmatian daisy</name>
    <name type="synonym">Chrysanthemum cinerariifolium</name>
    <dbReference type="NCBI Taxonomy" id="118510"/>
    <lineage>
        <taxon>Eukaryota</taxon>
        <taxon>Viridiplantae</taxon>
        <taxon>Streptophyta</taxon>
        <taxon>Embryophyta</taxon>
        <taxon>Tracheophyta</taxon>
        <taxon>Spermatophyta</taxon>
        <taxon>Magnoliopsida</taxon>
        <taxon>eudicotyledons</taxon>
        <taxon>Gunneridae</taxon>
        <taxon>Pentapetalae</taxon>
        <taxon>asterids</taxon>
        <taxon>campanulids</taxon>
        <taxon>Asterales</taxon>
        <taxon>Asteraceae</taxon>
        <taxon>Asteroideae</taxon>
        <taxon>Anthemideae</taxon>
        <taxon>Anthemidinae</taxon>
        <taxon>Tanacetum</taxon>
    </lineage>
</organism>
<dbReference type="Gene3D" id="3.30.70.270">
    <property type="match status" value="1"/>
</dbReference>
<name>A0A699HJF0_TANCI</name>
<dbReference type="Gene3D" id="3.30.420.10">
    <property type="entry name" value="Ribonuclease H-like superfamily/Ribonuclease H"/>
    <property type="match status" value="1"/>
</dbReference>
<dbReference type="SUPFAM" id="SSF56672">
    <property type="entry name" value="DNA/RNA polymerases"/>
    <property type="match status" value="1"/>
</dbReference>
<dbReference type="InterPro" id="IPR036397">
    <property type="entry name" value="RNaseH_sf"/>
</dbReference>
<dbReference type="InterPro" id="IPR012337">
    <property type="entry name" value="RNaseH-like_sf"/>
</dbReference>
<evidence type="ECO:0000313" key="1">
    <source>
        <dbReference type="EMBL" id="GEX91946.1"/>
    </source>
</evidence>
<dbReference type="PANTHER" id="PTHR45835">
    <property type="entry name" value="YALI0A06105P"/>
    <property type="match status" value="1"/>
</dbReference>
<dbReference type="EMBL" id="BKCJ010139004">
    <property type="protein sequence ID" value="GEX91946.1"/>
    <property type="molecule type" value="Genomic_DNA"/>
</dbReference>
<accession>A0A699HJF0</accession>
<protein>
    <submittedName>
        <fullName evidence="1">Ty3/gypsy retrotransposon protein</fullName>
    </submittedName>
</protein>
<dbReference type="InterPro" id="IPR043502">
    <property type="entry name" value="DNA/RNA_pol_sf"/>
</dbReference>
<sequence length="161" mass="18648">MKYWPVPTNAKQLRGFLGLTGYYGRFIKGYATVAVDRLTKYAHFIAMAHPFTASQVAQLFLDNIYKLHGLPESIVSDRDNVFIKVLNKSLECYLRCICGEKPKEWCKWLPLAKWWYNTNYHSTLNTTPYEILYGQIPPIHIPYVPGESRVDTVDRTLAARE</sequence>
<dbReference type="AlphaFoldDB" id="A0A699HJF0"/>
<dbReference type="SUPFAM" id="SSF53098">
    <property type="entry name" value="Ribonuclease H-like"/>
    <property type="match status" value="1"/>
</dbReference>
<gene>
    <name evidence="1" type="ORF">Tci_363921</name>
</gene>
<dbReference type="PANTHER" id="PTHR45835:SF104">
    <property type="entry name" value="PROTEIN NYNRIN-LIKE"/>
    <property type="match status" value="1"/>
</dbReference>